<name>U4U3W1_DENPD</name>
<dbReference type="GO" id="GO:0003676">
    <property type="term" value="F:nucleic acid binding"/>
    <property type="evidence" value="ECO:0007669"/>
    <property type="project" value="InterPro"/>
</dbReference>
<sequence length="320" mass="35869">MQLQTWKTKSPAIMINKKTVKIAYSSEEDLFNKLTRLRKETTGEHVIATHQTRGIKSGTLRKMLEGIFHNATSKVVIYTRPNGPSQPTPSQATHRQRNSPNTFAIVVSNKGKTYEKTLRGVKEILTTNKLGEGVKALRSTKDGRLVITTERQVGIVEKLSSTLQRNNDGAENIKVVGNQKAREPIHIRGLESQGSKEDAVAALRRKFDQIKEDDYSLSDLRPNINNTQAVTLMIDRGMAKELLCEKRIKIGLVMCSMETRINLQRCSRCWNYGHQRQKCTGTDRSKLCFACGEAGQKTRECTKEPSCPICQKKGHRAGSG</sequence>
<dbReference type="GO" id="GO:0008270">
    <property type="term" value="F:zinc ion binding"/>
    <property type="evidence" value="ECO:0007669"/>
    <property type="project" value="InterPro"/>
</dbReference>
<protein>
    <recommendedName>
        <fullName evidence="4">CCHC-type domain-containing protein</fullName>
    </recommendedName>
</protein>
<evidence type="ECO:0000313" key="2">
    <source>
        <dbReference type="EMBL" id="ERL95928.1"/>
    </source>
</evidence>
<organism evidence="1 3">
    <name type="scientific">Dendroctonus ponderosae</name>
    <name type="common">Mountain pine beetle</name>
    <dbReference type="NCBI Taxonomy" id="77166"/>
    <lineage>
        <taxon>Eukaryota</taxon>
        <taxon>Metazoa</taxon>
        <taxon>Ecdysozoa</taxon>
        <taxon>Arthropoda</taxon>
        <taxon>Hexapoda</taxon>
        <taxon>Insecta</taxon>
        <taxon>Pterygota</taxon>
        <taxon>Neoptera</taxon>
        <taxon>Endopterygota</taxon>
        <taxon>Coleoptera</taxon>
        <taxon>Polyphaga</taxon>
        <taxon>Cucujiformia</taxon>
        <taxon>Curculionidae</taxon>
        <taxon>Scolytinae</taxon>
        <taxon>Dendroctonus</taxon>
    </lineage>
</organism>
<dbReference type="STRING" id="77166.U4U3W1"/>
<reference evidence="1 3" key="1">
    <citation type="journal article" date="2013" name="Genome Biol.">
        <title>Draft genome of the mountain pine beetle, Dendroctonus ponderosae Hopkins, a major forest pest.</title>
        <authorList>
            <person name="Keeling C.I."/>
            <person name="Yuen M.M."/>
            <person name="Liao N.Y."/>
            <person name="Docking T.R."/>
            <person name="Chan S.K."/>
            <person name="Taylor G.A."/>
            <person name="Palmquist D.L."/>
            <person name="Jackman S.D."/>
            <person name="Nguyen A."/>
            <person name="Li M."/>
            <person name="Henderson H."/>
            <person name="Janes J.K."/>
            <person name="Zhao Y."/>
            <person name="Pandoh P."/>
            <person name="Moore R."/>
            <person name="Sperling F.A."/>
            <person name="Huber D.P."/>
            <person name="Birol I."/>
            <person name="Jones S.J."/>
            <person name="Bohlmann J."/>
        </authorList>
    </citation>
    <scope>NUCLEOTIDE SEQUENCE</scope>
</reference>
<dbReference type="Proteomes" id="UP000030742">
    <property type="component" value="Unassembled WGS sequence"/>
</dbReference>
<dbReference type="EMBL" id="KI208746">
    <property type="protein sequence ID" value="ERL95928.1"/>
    <property type="molecule type" value="Genomic_DNA"/>
</dbReference>
<evidence type="ECO:0000313" key="3">
    <source>
        <dbReference type="Proteomes" id="UP000030742"/>
    </source>
</evidence>
<dbReference type="Gene3D" id="4.10.60.10">
    <property type="entry name" value="Zinc finger, CCHC-type"/>
    <property type="match status" value="1"/>
</dbReference>
<proteinExistence type="predicted"/>
<gene>
    <name evidence="2" type="ORF">D910_00609</name>
    <name evidence="1" type="ORF">D910_02092</name>
</gene>
<dbReference type="SUPFAM" id="SSF57756">
    <property type="entry name" value="Retrovirus zinc finger-like domains"/>
    <property type="match status" value="1"/>
</dbReference>
<dbReference type="AlphaFoldDB" id="U4U3W1"/>
<dbReference type="EMBL" id="KB631612">
    <property type="protein sequence ID" value="ERL84665.1"/>
    <property type="molecule type" value="Genomic_DNA"/>
</dbReference>
<accession>U4U3W1</accession>
<evidence type="ECO:0008006" key="4">
    <source>
        <dbReference type="Google" id="ProtNLM"/>
    </source>
</evidence>
<dbReference type="OrthoDB" id="6777962at2759"/>
<dbReference type="InterPro" id="IPR036875">
    <property type="entry name" value="Znf_CCHC_sf"/>
</dbReference>
<evidence type="ECO:0000313" key="1">
    <source>
        <dbReference type="EMBL" id="ERL84665.1"/>
    </source>
</evidence>